<dbReference type="Gene3D" id="1.20.1250.20">
    <property type="entry name" value="MFS general substrate transporter like domains"/>
    <property type="match status" value="1"/>
</dbReference>
<gene>
    <name evidence="2" type="ORF">SCLTRI_LOCUS6043</name>
</gene>
<dbReference type="EMBL" id="CAJHIA010000017">
    <property type="protein sequence ID" value="CAD6446036.1"/>
    <property type="molecule type" value="Genomic_DNA"/>
</dbReference>
<dbReference type="SUPFAM" id="SSF103473">
    <property type="entry name" value="MFS general substrate transporter"/>
    <property type="match status" value="1"/>
</dbReference>
<keyword evidence="1" id="KW-1133">Transmembrane helix</keyword>
<keyword evidence="3" id="KW-1185">Reference proteome</keyword>
<proteinExistence type="predicted"/>
<comment type="caution">
    <text evidence="2">The sequence shown here is derived from an EMBL/GenBank/DDBJ whole genome shotgun (WGS) entry which is preliminary data.</text>
</comment>
<evidence type="ECO:0000313" key="2">
    <source>
        <dbReference type="EMBL" id="CAD6446036.1"/>
    </source>
</evidence>
<name>A0A8H2ZRL8_9HELO</name>
<accession>A0A8H2ZRL8</accession>
<keyword evidence="1" id="KW-0472">Membrane</keyword>
<evidence type="ECO:0000313" key="3">
    <source>
        <dbReference type="Proteomes" id="UP000624404"/>
    </source>
</evidence>
<sequence length="261" mass="28714">MNVPPEPALPFLKHNTKSCGGNAAFHNFNNDYSHIVNPNYRRRLALSEIDKVPFGWYHIRAVVVAGIGFFTDSYDIFAINLMTSMLGMVYWQGPPSSGENYGILPTGINTAIKAATSGGARILSVGEKCMVSPAVSISGVFIFWRVVMGIGIGIGGDCPMSAVITSDTFDTCGPACQLAADRAWRIIVGFGAIPACFALYYRITIPEPPRYTFDVAHDIEKADADIKAYVVYVWGEGKKVHEKYIRYIRHIHIVRISINTT</sequence>
<dbReference type="Proteomes" id="UP000624404">
    <property type="component" value="Unassembled WGS sequence"/>
</dbReference>
<protein>
    <submittedName>
        <fullName evidence="2">A5fa03e4-0002-4172-b4bd-5f8ced1a3f66-CDS</fullName>
    </submittedName>
</protein>
<organism evidence="2 3">
    <name type="scientific">Sclerotinia trifoliorum</name>
    <dbReference type="NCBI Taxonomy" id="28548"/>
    <lineage>
        <taxon>Eukaryota</taxon>
        <taxon>Fungi</taxon>
        <taxon>Dikarya</taxon>
        <taxon>Ascomycota</taxon>
        <taxon>Pezizomycotina</taxon>
        <taxon>Leotiomycetes</taxon>
        <taxon>Helotiales</taxon>
        <taxon>Sclerotiniaceae</taxon>
        <taxon>Sclerotinia</taxon>
    </lineage>
</organism>
<feature type="transmembrane region" description="Helical" evidence="1">
    <location>
        <begin position="183"/>
        <end position="201"/>
    </location>
</feature>
<reference evidence="2" key="1">
    <citation type="submission" date="2020-10" db="EMBL/GenBank/DDBJ databases">
        <authorList>
            <person name="Kusch S."/>
        </authorList>
    </citation>
    <scope>NUCLEOTIDE SEQUENCE</scope>
    <source>
        <strain evidence="2">SwB9</strain>
    </source>
</reference>
<keyword evidence="1" id="KW-0812">Transmembrane</keyword>
<dbReference type="AlphaFoldDB" id="A0A8H2ZRL8"/>
<evidence type="ECO:0000256" key="1">
    <source>
        <dbReference type="SAM" id="Phobius"/>
    </source>
</evidence>
<dbReference type="OrthoDB" id="433512at2759"/>
<dbReference type="InterPro" id="IPR036259">
    <property type="entry name" value="MFS_trans_sf"/>
</dbReference>